<accession>A0AAD7A7V2</accession>
<organism evidence="1 2">
    <name type="scientific">Mycena albidolilacea</name>
    <dbReference type="NCBI Taxonomy" id="1033008"/>
    <lineage>
        <taxon>Eukaryota</taxon>
        <taxon>Fungi</taxon>
        <taxon>Dikarya</taxon>
        <taxon>Basidiomycota</taxon>
        <taxon>Agaricomycotina</taxon>
        <taxon>Agaricomycetes</taxon>
        <taxon>Agaricomycetidae</taxon>
        <taxon>Agaricales</taxon>
        <taxon>Marasmiineae</taxon>
        <taxon>Mycenaceae</taxon>
        <taxon>Mycena</taxon>
    </lineage>
</organism>
<dbReference type="Proteomes" id="UP001218218">
    <property type="component" value="Unassembled WGS sequence"/>
</dbReference>
<dbReference type="AlphaFoldDB" id="A0AAD7A7V2"/>
<gene>
    <name evidence="1" type="ORF">DFH08DRAFT_806215</name>
</gene>
<name>A0AAD7A7V2_9AGAR</name>
<proteinExistence type="predicted"/>
<keyword evidence="2" id="KW-1185">Reference proteome</keyword>
<comment type="caution">
    <text evidence="1">The sequence shown here is derived from an EMBL/GenBank/DDBJ whole genome shotgun (WGS) entry which is preliminary data.</text>
</comment>
<evidence type="ECO:0000313" key="2">
    <source>
        <dbReference type="Proteomes" id="UP001218218"/>
    </source>
</evidence>
<reference evidence="1" key="1">
    <citation type="submission" date="2023-03" db="EMBL/GenBank/DDBJ databases">
        <title>Massive genome expansion in bonnet fungi (Mycena s.s.) driven by repeated elements and novel gene families across ecological guilds.</title>
        <authorList>
            <consortium name="Lawrence Berkeley National Laboratory"/>
            <person name="Harder C.B."/>
            <person name="Miyauchi S."/>
            <person name="Viragh M."/>
            <person name="Kuo A."/>
            <person name="Thoen E."/>
            <person name="Andreopoulos B."/>
            <person name="Lu D."/>
            <person name="Skrede I."/>
            <person name="Drula E."/>
            <person name="Henrissat B."/>
            <person name="Morin E."/>
            <person name="Kohler A."/>
            <person name="Barry K."/>
            <person name="LaButti K."/>
            <person name="Morin E."/>
            <person name="Salamov A."/>
            <person name="Lipzen A."/>
            <person name="Mereny Z."/>
            <person name="Hegedus B."/>
            <person name="Baldrian P."/>
            <person name="Stursova M."/>
            <person name="Weitz H."/>
            <person name="Taylor A."/>
            <person name="Grigoriev I.V."/>
            <person name="Nagy L.G."/>
            <person name="Martin F."/>
            <person name="Kauserud H."/>
        </authorList>
    </citation>
    <scope>NUCLEOTIDE SEQUENCE</scope>
    <source>
        <strain evidence="1">CBHHK002</strain>
    </source>
</reference>
<evidence type="ECO:0000313" key="1">
    <source>
        <dbReference type="EMBL" id="KAJ7351496.1"/>
    </source>
</evidence>
<dbReference type="Gene3D" id="1.10.1870.10">
    <property type="entry name" value="Domain 3, Saccharopine reductase"/>
    <property type="match status" value="1"/>
</dbReference>
<protein>
    <submittedName>
        <fullName evidence="1">Uncharacterized protein</fullName>
    </submittedName>
</protein>
<dbReference type="EMBL" id="JARIHO010000013">
    <property type="protein sequence ID" value="KAJ7351496.1"/>
    <property type="molecule type" value="Genomic_DNA"/>
</dbReference>
<sequence>MVVLGKTGWLAADIKEWLVDGLEWREATQRAVGASASDEDALVTCIKEVCSHRKSSWCATTPCSTRWNDAVMHVTGADLMASAQTCAIKSSSLVLSLYIAAHEYEMSVSLHLASSPLANHPPSGTSSRTG</sequence>